<evidence type="ECO:0000313" key="3">
    <source>
        <dbReference type="Proteomes" id="UP000654075"/>
    </source>
</evidence>
<dbReference type="EMBL" id="CAJNNV010027415">
    <property type="protein sequence ID" value="CAE8620321.1"/>
    <property type="molecule type" value="Genomic_DNA"/>
</dbReference>
<evidence type="ECO:0000256" key="1">
    <source>
        <dbReference type="SAM" id="MobiDB-lite"/>
    </source>
</evidence>
<dbReference type="AlphaFoldDB" id="A0A813G0H9"/>
<protein>
    <submittedName>
        <fullName evidence="2">Uncharacterized protein</fullName>
    </submittedName>
</protein>
<accession>A0A813G0H9</accession>
<dbReference type="Proteomes" id="UP000654075">
    <property type="component" value="Unassembled WGS sequence"/>
</dbReference>
<evidence type="ECO:0000313" key="2">
    <source>
        <dbReference type="EMBL" id="CAE8620321.1"/>
    </source>
</evidence>
<sequence length="131" mass="13644">ELDVNMLRPSNTAKQRLAEQGRAAGLSGSASMRSKLRPVARGSVGGDGMSSPASSMRCPNNARSLLSQASQASLRSVGHSFMSDEGPSSPGEHSVSKTVFFKDAHTFTNTATARALHSAAAESHHAHRVGS</sequence>
<reference evidence="2" key="1">
    <citation type="submission" date="2021-02" db="EMBL/GenBank/DDBJ databases">
        <authorList>
            <person name="Dougan E. K."/>
            <person name="Rhodes N."/>
            <person name="Thang M."/>
            <person name="Chan C."/>
        </authorList>
    </citation>
    <scope>NUCLEOTIDE SEQUENCE</scope>
</reference>
<proteinExistence type="predicted"/>
<organism evidence="2 3">
    <name type="scientific">Polarella glacialis</name>
    <name type="common">Dinoflagellate</name>
    <dbReference type="NCBI Taxonomy" id="89957"/>
    <lineage>
        <taxon>Eukaryota</taxon>
        <taxon>Sar</taxon>
        <taxon>Alveolata</taxon>
        <taxon>Dinophyceae</taxon>
        <taxon>Suessiales</taxon>
        <taxon>Suessiaceae</taxon>
        <taxon>Polarella</taxon>
    </lineage>
</organism>
<keyword evidence="3" id="KW-1185">Reference proteome</keyword>
<gene>
    <name evidence="2" type="ORF">PGLA1383_LOCUS37884</name>
</gene>
<name>A0A813G0H9_POLGL</name>
<comment type="caution">
    <text evidence="2">The sequence shown here is derived from an EMBL/GenBank/DDBJ whole genome shotgun (WGS) entry which is preliminary data.</text>
</comment>
<feature type="compositionally biased region" description="Low complexity" evidence="1">
    <location>
        <begin position="62"/>
        <end position="76"/>
    </location>
</feature>
<feature type="non-terminal residue" evidence="2">
    <location>
        <position position="1"/>
    </location>
</feature>
<feature type="region of interest" description="Disordered" evidence="1">
    <location>
        <begin position="1"/>
        <end position="95"/>
    </location>
</feature>